<reference evidence="5" key="1">
    <citation type="submission" date="2007-03" db="EMBL/GenBank/DDBJ databases">
        <authorList>
            <person name="Paulsen I."/>
        </authorList>
    </citation>
    <scope>NUCLEOTIDE SEQUENCE</scope>
    <source>
        <strain evidence="5">VEG</strain>
    </source>
</reference>
<dbReference type="Proteomes" id="UP000002226">
    <property type="component" value="Unassembled WGS sequence"/>
</dbReference>
<dbReference type="AlphaFoldDB" id="V4ZH04"/>
<dbReference type="EMBL" id="AAYL02000167">
    <property type="protein sequence ID" value="ESS31592.1"/>
    <property type="molecule type" value="Genomic_DNA"/>
</dbReference>
<feature type="compositionally biased region" description="Basic and acidic residues" evidence="4">
    <location>
        <begin position="153"/>
        <end position="165"/>
    </location>
</feature>
<keyword evidence="3" id="KW-0234">DNA repair</keyword>
<dbReference type="VEuPathDB" id="ToxoDB:TGVEG_440830"/>
<comment type="caution">
    <text evidence="5">The sequence shown here is derived from an EMBL/GenBank/DDBJ whole genome shotgun (WGS) entry which is preliminary data.</text>
</comment>
<evidence type="ECO:0000256" key="3">
    <source>
        <dbReference type="ARBA" id="ARBA00023204"/>
    </source>
</evidence>
<dbReference type="GO" id="GO:0000724">
    <property type="term" value="P:double-strand break repair via homologous recombination"/>
    <property type="evidence" value="ECO:0007669"/>
    <property type="project" value="InterPro"/>
</dbReference>
<dbReference type="GO" id="GO:0006355">
    <property type="term" value="P:regulation of DNA-templated transcription"/>
    <property type="evidence" value="ECO:0007669"/>
    <property type="project" value="TreeGrafter"/>
</dbReference>
<evidence type="ECO:0000256" key="2">
    <source>
        <dbReference type="ARBA" id="ARBA00022763"/>
    </source>
</evidence>
<feature type="compositionally biased region" description="Basic and acidic residues" evidence="4">
    <location>
        <begin position="122"/>
        <end position="132"/>
    </location>
</feature>
<dbReference type="PaxDb" id="5811-TGME49_043270"/>
<feature type="compositionally biased region" description="Basic and acidic residues" evidence="4">
    <location>
        <begin position="57"/>
        <end position="67"/>
    </location>
</feature>
<feature type="compositionally biased region" description="Basic and acidic residues" evidence="4">
    <location>
        <begin position="187"/>
        <end position="197"/>
    </location>
</feature>
<keyword evidence="1" id="KW-0677">Repeat</keyword>
<feature type="compositionally biased region" description="Basic and acidic residues" evidence="4">
    <location>
        <begin position="252"/>
        <end position="262"/>
    </location>
</feature>
<feature type="compositionally biased region" description="Basic and acidic residues" evidence="4">
    <location>
        <begin position="218"/>
        <end position="230"/>
    </location>
</feature>
<dbReference type="InterPro" id="IPR002093">
    <property type="entry name" value="BRCA2_repeat"/>
</dbReference>
<feature type="compositionally biased region" description="Basic and acidic residues" evidence="4">
    <location>
        <begin position="269"/>
        <end position="297"/>
    </location>
</feature>
<feature type="compositionally biased region" description="Basic and acidic residues" evidence="4">
    <location>
        <begin position="88"/>
        <end position="100"/>
    </location>
</feature>
<evidence type="ECO:0000256" key="1">
    <source>
        <dbReference type="ARBA" id="ARBA00022737"/>
    </source>
</evidence>
<name>V4ZH04_TOXGV</name>
<keyword evidence="2" id="KW-0227">DNA damage</keyword>
<evidence type="ECO:0000256" key="4">
    <source>
        <dbReference type="SAM" id="MobiDB-lite"/>
    </source>
</evidence>
<dbReference type="PROSITE" id="PS50138">
    <property type="entry name" value="BRCA2_REPEAT"/>
    <property type="match status" value="4"/>
</dbReference>
<evidence type="ECO:0000313" key="5">
    <source>
        <dbReference type="EMBL" id="ESS31592.1"/>
    </source>
</evidence>
<feature type="compositionally biased region" description="Basic and acidic residues" evidence="4">
    <location>
        <begin position="23"/>
        <end position="35"/>
    </location>
</feature>
<dbReference type="PANTHER" id="PTHR11289">
    <property type="entry name" value="BREAST CANCER TYPE 2 SUSCEPTIBILITY PROTEIN BRCA2"/>
    <property type="match status" value="1"/>
</dbReference>
<sequence>MLQLEAAESEAREQGEQGAGGSMRRDEAGRTDGHETQGIGTTAGFRFASGREVTVSEEARRKAREMLQLEAAESEVREQGEQGAGGSMRRDVAGRTDGHETQGIGTTAGFRFASGREVTVSEEARRKAREMLQLEAAESEVREQGEQGAGGSMRRDAAGRTDGHETQGIGTTAGFRFASGREVTVSEEARRKAREMLQLEAAESEAREQGEQGAGGSMRRDEAGRTDGHETQGIGTTAGFRFASGREVTVSEEARRKAREMLQLEAAESEAREQGEQGAVDRRRDERGEQMDMKRRG</sequence>
<protein>
    <submittedName>
        <fullName evidence="5">Protamine protein P1</fullName>
    </submittedName>
</protein>
<keyword evidence="6" id="KW-1185">Reference proteome</keyword>
<evidence type="ECO:0000313" key="6">
    <source>
        <dbReference type="Proteomes" id="UP000002226"/>
    </source>
</evidence>
<proteinExistence type="predicted"/>
<feature type="region of interest" description="Disordered" evidence="4">
    <location>
        <begin position="1"/>
        <end position="297"/>
    </location>
</feature>
<accession>V4ZH04</accession>
<dbReference type="InterPro" id="IPR015525">
    <property type="entry name" value="BRCA2"/>
</dbReference>
<dbReference type="STRING" id="432359.V4ZH04"/>
<organism evidence="5 6">
    <name type="scientific">Toxoplasma gondii (strain ATCC 50861 / VEG)</name>
    <dbReference type="NCBI Taxonomy" id="432359"/>
    <lineage>
        <taxon>Eukaryota</taxon>
        <taxon>Sar</taxon>
        <taxon>Alveolata</taxon>
        <taxon>Apicomplexa</taxon>
        <taxon>Conoidasida</taxon>
        <taxon>Coccidia</taxon>
        <taxon>Eucoccidiorida</taxon>
        <taxon>Eimeriorina</taxon>
        <taxon>Sarcocystidae</taxon>
        <taxon>Toxoplasma</taxon>
    </lineage>
</organism>
<dbReference type="PANTHER" id="PTHR11289:SF0">
    <property type="entry name" value="BREAST CANCER TYPE 2 SUSCEPTIBILITY PROTEIN"/>
    <property type="match status" value="1"/>
</dbReference>
<gene>
    <name evidence="5" type="ORF">TGVEG_440830</name>
</gene>